<dbReference type="GO" id="GO:0005886">
    <property type="term" value="C:plasma membrane"/>
    <property type="evidence" value="ECO:0007669"/>
    <property type="project" value="TreeGrafter"/>
</dbReference>
<feature type="domain" description="C2" evidence="5">
    <location>
        <begin position="297"/>
        <end position="419"/>
    </location>
</feature>
<evidence type="ECO:0000313" key="7">
    <source>
        <dbReference type="Ensembl" id="ENSEBUP00000005538.1"/>
    </source>
</evidence>
<evidence type="ECO:0000259" key="6">
    <source>
        <dbReference type="PROSITE" id="PS50916"/>
    </source>
</evidence>
<accession>A0A8C4NLX8</accession>
<protein>
    <submittedName>
        <fullName evidence="7">Synaptotagmin-like 4</fullName>
    </submittedName>
</protein>
<dbReference type="InterPro" id="IPR013083">
    <property type="entry name" value="Znf_RING/FYVE/PHD"/>
</dbReference>
<evidence type="ECO:0000259" key="5">
    <source>
        <dbReference type="PROSITE" id="PS50004"/>
    </source>
</evidence>
<dbReference type="Proteomes" id="UP000694388">
    <property type="component" value="Unplaced"/>
</dbReference>
<reference evidence="7" key="2">
    <citation type="submission" date="2025-09" db="UniProtKB">
        <authorList>
            <consortium name="Ensembl"/>
        </authorList>
    </citation>
    <scope>IDENTIFICATION</scope>
</reference>
<dbReference type="InterPro" id="IPR041282">
    <property type="entry name" value="FYVE_2"/>
</dbReference>
<sequence>TMDLDLSFLTEAEKRTILEVIQRNEELQHSEAARLKELNQVKRKGARHGNKLTNDRTCARCQARLGFFLNTGQQCPGCNHTVCTNCQVSTIDDAATICKACRGLKLQMFQGGSVLPSFLVSTVGGTEWNLNWKINYRGIYFDRPLKNLIWKIACSLPRMQPHLNLFFFTQKDSSEDERQSGDLHRPPSPSLNSESGSLYSEINRLDRYLDESAREPNDGDDASIASALKHYPHSSPALAVSRLVSSHRCLCVICLDKFTLHHKCFLNIGSAMALVLYNQLASLLSAYSDVDFGNVDVQGDLLCSLVYEYKIGMFCVNIHKCRNLAVANTKVNASNPYVKTYLLPDKSRASKRKTSIKQATLDPIYNETLKYPISQSQLVTRTLQFSVWHHDRFGRNVFLGEAEIDMDTWNLENRTKHWLALRPKMMMDAFPQYKGELILGLKYVPPEVLPDKTIQVKGECQNGELYVQVKEARNLTAAKAGRTADPFVKGYLLDGKTKSAKMKTPVVSKEVNPVWNFTLVYSNVTRELLAKRCLELTEPWLDSTEEEASVWNRMIDHPNTWAEGTQALCGAHTSAMRCLIHENISGPIHF</sequence>
<evidence type="ECO:0000313" key="8">
    <source>
        <dbReference type="Proteomes" id="UP000694388"/>
    </source>
</evidence>
<feature type="domain" description="RabBD" evidence="6">
    <location>
        <begin position="3"/>
        <end position="55"/>
    </location>
</feature>
<proteinExistence type="predicted"/>
<dbReference type="GO" id="GO:0031267">
    <property type="term" value="F:small GTPase binding"/>
    <property type="evidence" value="ECO:0007669"/>
    <property type="project" value="InterPro"/>
</dbReference>
<feature type="compositionally biased region" description="Basic and acidic residues" evidence="4">
    <location>
        <begin position="176"/>
        <end position="185"/>
    </location>
</feature>
<dbReference type="GO" id="GO:0070382">
    <property type="term" value="C:exocytic vesicle"/>
    <property type="evidence" value="ECO:0007669"/>
    <property type="project" value="TreeGrafter"/>
</dbReference>
<dbReference type="Ensembl" id="ENSEBUT00000005977.1">
    <property type="protein sequence ID" value="ENSEBUP00000005538.1"/>
    <property type="gene ID" value="ENSEBUG00000003736.1"/>
</dbReference>
<dbReference type="SUPFAM" id="SSF49562">
    <property type="entry name" value="C2 domain (Calcium/lipid-binding domain, CaLB)"/>
    <property type="match status" value="2"/>
</dbReference>
<organism evidence="7 8">
    <name type="scientific">Eptatretus burgeri</name>
    <name type="common">Inshore hagfish</name>
    <dbReference type="NCBI Taxonomy" id="7764"/>
    <lineage>
        <taxon>Eukaryota</taxon>
        <taxon>Metazoa</taxon>
        <taxon>Chordata</taxon>
        <taxon>Craniata</taxon>
        <taxon>Vertebrata</taxon>
        <taxon>Cyclostomata</taxon>
        <taxon>Myxini</taxon>
        <taxon>Myxiniformes</taxon>
        <taxon>Myxinidae</taxon>
        <taxon>Eptatretinae</taxon>
        <taxon>Eptatretus</taxon>
    </lineage>
</organism>
<dbReference type="Pfam" id="PF02318">
    <property type="entry name" value="FYVE_2"/>
    <property type="match status" value="1"/>
</dbReference>
<dbReference type="PROSITE" id="PS50916">
    <property type="entry name" value="RABBD"/>
    <property type="match status" value="1"/>
</dbReference>
<dbReference type="PANTHER" id="PTHR45716">
    <property type="entry name" value="BITESIZE, ISOFORM I"/>
    <property type="match status" value="1"/>
</dbReference>
<keyword evidence="8" id="KW-1185">Reference proteome</keyword>
<dbReference type="AlphaFoldDB" id="A0A8C4NLX8"/>
<keyword evidence="3" id="KW-0472">Membrane</keyword>
<dbReference type="InterPro" id="IPR011011">
    <property type="entry name" value="Znf_FYVE_PHD"/>
</dbReference>
<dbReference type="SMART" id="SM00239">
    <property type="entry name" value="C2"/>
    <property type="match status" value="2"/>
</dbReference>
<name>A0A8C4NLX8_EPTBU</name>
<dbReference type="InterPro" id="IPR010911">
    <property type="entry name" value="Rab_BD"/>
</dbReference>
<dbReference type="PANTHER" id="PTHR45716:SF2">
    <property type="entry name" value="BITESIZE, ISOFORM I"/>
    <property type="match status" value="1"/>
</dbReference>
<evidence type="ECO:0000256" key="2">
    <source>
        <dbReference type="ARBA" id="ARBA00022737"/>
    </source>
</evidence>
<dbReference type="InterPro" id="IPR000008">
    <property type="entry name" value="C2_dom"/>
</dbReference>
<dbReference type="Pfam" id="PF00168">
    <property type="entry name" value="C2"/>
    <property type="match status" value="2"/>
</dbReference>
<feature type="region of interest" description="Disordered" evidence="4">
    <location>
        <begin position="176"/>
        <end position="196"/>
    </location>
</feature>
<dbReference type="CDD" id="cd15747">
    <property type="entry name" value="FYVE_Slp3_4_5"/>
    <property type="match status" value="1"/>
</dbReference>
<feature type="domain" description="C2" evidence="5">
    <location>
        <begin position="445"/>
        <end position="572"/>
    </location>
</feature>
<dbReference type="Gene3D" id="2.60.40.150">
    <property type="entry name" value="C2 domain"/>
    <property type="match status" value="2"/>
</dbReference>
<dbReference type="FunFam" id="2.60.40.150:FF:000006">
    <property type="entry name" value="Synaptotagmin-like 5, isoform CRA_a"/>
    <property type="match status" value="1"/>
</dbReference>
<dbReference type="GO" id="GO:0042043">
    <property type="term" value="F:neurexin family protein binding"/>
    <property type="evidence" value="ECO:0007669"/>
    <property type="project" value="TreeGrafter"/>
</dbReference>
<dbReference type="GeneTree" id="ENSGT00940000159060"/>
<keyword evidence="2" id="KW-0677">Repeat</keyword>
<evidence type="ECO:0000256" key="1">
    <source>
        <dbReference type="ARBA" id="ARBA00004370"/>
    </source>
</evidence>
<dbReference type="InterPro" id="IPR035892">
    <property type="entry name" value="C2_domain_sf"/>
</dbReference>
<dbReference type="PROSITE" id="PS50004">
    <property type="entry name" value="C2"/>
    <property type="match status" value="2"/>
</dbReference>
<dbReference type="SUPFAM" id="SSF57903">
    <property type="entry name" value="FYVE/PHD zinc finger"/>
    <property type="match status" value="1"/>
</dbReference>
<evidence type="ECO:0000256" key="3">
    <source>
        <dbReference type="ARBA" id="ARBA00023136"/>
    </source>
</evidence>
<comment type="subcellular location">
    <subcellularLocation>
        <location evidence="1">Membrane</location>
    </subcellularLocation>
</comment>
<dbReference type="CDD" id="cd08521">
    <property type="entry name" value="C2A_SLP"/>
    <property type="match status" value="1"/>
</dbReference>
<dbReference type="GO" id="GO:0006887">
    <property type="term" value="P:exocytosis"/>
    <property type="evidence" value="ECO:0007669"/>
    <property type="project" value="TreeGrafter"/>
</dbReference>
<reference evidence="7" key="1">
    <citation type="submission" date="2025-08" db="UniProtKB">
        <authorList>
            <consortium name="Ensembl"/>
        </authorList>
    </citation>
    <scope>IDENTIFICATION</scope>
</reference>
<dbReference type="Gene3D" id="3.30.40.10">
    <property type="entry name" value="Zinc/RING finger domain, C3HC4 (zinc finger)"/>
    <property type="match status" value="1"/>
</dbReference>
<dbReference type="OMA" id="YIPSAKH"/>
<dbReference type="GO" id="GO:0006886">
    <property type="term" value="P:intracellular protein transport"/>
    <property type="evidence" value="ECO:0007669"/>
    <property type="project" value="InterPro"/>
</dbReference>
<evidence type="ECO:0000256" key="4">
    <source>
        <dbReference type="SAM" id="MobiDB-lite"/>
    </source>
</evidence>